<dbReference type="PANTHER" id="PTHR31391">
    <property type="entry name" value="B3 DOMAIN-CONTAINING PROTEIN OS11G0197600-RELATED"/>
    <property type="match status" value="1"/>
</dbReference>
<evidence type="ECO:0000256" key="5">
    <source>
        <dbReference type="ARBA" id="ARBA00023242"/>
    </source>
</evidence>
<dbReference type="GO" id="GO:0005634">
    <property type="term" value="C:nucleus"/>
    <property type="evidence" value="ECO:0007669"/>
    <property type="project" value="UniProtKB-SubCell"/>
</dbReference>
<dbReference type="Proteomes" id="UP000238479">
    <property type="component" value="Chromosome 6"/>
</dbReference>
<dbReference type="InterPro" id="IPR044837">
    <property type="entry name" value="REM16-like"/>
</dbReference>
<dbReference type="GO" id="GO:0003677">
    <property type="term" value="F:DNA binding"/>
    <property type="evidence" value="ECO:0007669"/>
    <property type="project" value="UniProtKB-KW"/>
</dbReference>
<dbReference type="InterPro" id="IPR015300">
    <property type="entry name" value="DNA-bd_pseudobarrel_sf"/>
</dbReference>
<dbReference type="Pfam" id="PF02362">
    <property type="entry name" value="B3"/>
    <property type="match status" value="1"/>
</dbReference>
<keyword evidence="8" id="KW-1185">Reference proteome</keyword>
<evidence type="ECO:0000259" key="6">
    <source>
        <dbReference type="PROSITE" id="PS50863"/>
    </source>
</evidence>
<feature type="domain" description="TF-B3" evidence="6">
    <location>
        <begin position="8"/>
        <end position="99"/>
    </location>
</feature>
<proteinExistence type="predicted"/>
<gene>
    <name evidence="7" type="ORF">RchiOBHm_Chr6g0299531</name>
</gene>
<keyword evidence="2" id="KW-0805">Transcription regulation</keyword>
<dbReference type="EMBL" id="PDCK01000044">
    <property type="protein sequence ID" value="PRQ26896.1"/>
    <property type="molecule type" value="Genomic_DNA"/>
</dbReference>
<keyword evidence="5" id="KW-0539">Nucleus</keyword>
<comment type="subcellular location">
    <subcellularLocation>
        <location evidence="1">Nucleus</location>
    </subcellularLocation>
</comment>
<dbReference type="InterPro" id="IPR003340">
    <property type="entry name" value="B3_DNA-bd"/>
</dbReference>
<evidence type="ECO:0000256" key="3">
    <source>
        <dbReference type="ARBA" id="ARBA00023125"/>
    </source>
</evidence>
<dbReference type="STRING" id="74649.A0A2P6PYB2"/>
<comment type="caution">
    <text evidence="7">The sequence shown here is derived from an EMBL/GenBank/DDBJ whole genome shotgun (WGS) entry which is preliminary data.</text>
</comment>
<dbReference type="PROSITE" id="PS50863">
    <property type="entry name" value="B3"/>
    <property type="match status" value="1"/>
</dbReference>
<name>A0A2P6PYB2_ROSCH</name>
<dbReference type="Gramene" id="PRQ26896">
    <property type="protein sequence ID" value="PRQ26896"/>
    <property type="gene ID" value="RchiOBHm_Chr6g0299531"/>
</dbReference>
<evidence type="ECO:0000256" key="4">
    <source>
        <dbReference type="ARBA" id="ARBA00023163"/>
    </source>
</evidence>
<sequence>MPVKCPHFVKVMLPSHVAGGFWLGLPSTFCHKHIGTSDQTIILEDETGDKFKTAYLGHKMGLSAGWRGFSIHHHLLEGDVLVFQKVRANEFKVNIYMIQSFNCLFRSMAVYCLILRVTFEEEDMFNYIDNYEAGAESEDDIDPEFFKGAGLSESSVTCFKEVTCIEKFKIIFNGCNILVPKLVLKKYYELCRSQNSYLHENLVESLNSQLVAGLISETVNIADAIKFCKITTEESEFSTWDKTLQACEMLGMNVGFMRSRASKLASLAAESKTYKDARLAREQEEAEFRVRLADFLKEKDKADREGSEKSVQVATSFKQVTNVPW</sequence>
<dbReference type="CDD" id="cd10017">
    <property type="entry name" value="B3_DNA"/>
    <property type="match status" value="1"/>
</dbReference>
<accession>A0A2P6PYB2</accession>
<evidence type="ECO:0000256" key="2">
    <source>
        <dbReference type="ARBA" id="ARBA00023015"/>
    </source>
</evidence>
<evidence type="ECO:0000313" key="8">
    <source>
        <dbReference type="Proteomes" id="UP000238479"/>
    </source>
</evidence>
<keyword evidence="3" id="KW-0238">DNA-binding</keyword>
<keyword evidence="4" id="KW-0804">Transcription</keyword>
<evidence type="ECO:0000313" key="7">
    <source>
        <dbReference type="EMBL" id="PRQ26896.1"/>
    </source>
</evidence>
<evidence type="ECO:0000256" key="1">
    <source>
        <dbReference type="ARBA" id="ARBA00004123"/>
    </source>
</evidence>
<dbReference type="AlphaFoldDB" id="A0A2P6PYB2"/>
<dbReference type="Gene3D" id="2.40.330.10">
    <property type="entry name" value="DNA-binding pseudobarrel domain"/>
    <property type="match status" value="1"/>
</dbReference>
<dbReference type="SMART" id="SM01019">
    <property type="entry name" value="B3"/>
    <property type="match status" value="1"/>
</dbReference>
<reference evidence="7 8" key="1">
    <citation type="journal article" date="2018" name="Nat. Genet.">
        <title>The Rosa genome provides new insights in the design of modern roses.</title>
        <authorList>
            <person name="Bendahmane M."/>
        </authorList>
    </citation>
    <scope>NUCLEOTIDE SEQUENCE [LARGE SCALE GENOMIC DNA]</scope>
    <source>
        <strain evidence="8">cv. Old Blush</strain>
    </source>
</reference>
<protein>
    <submittedName>
        <fullName evidence="7">Putative transcription factor B3-Domain family</fullName>
    </submittedName>
</protein>
<dbReference type="PANTHER" id="PTHR31391:SF101">
    <property type="entry name" value="B3 DOMAIN-CONTAINING PROTEIN OS01G0234100"/>
    <property type="match status" value="1"/>
</dbReference>
<dbReference type="SUPFAM" id="SSF101936">
    <property type="entry name" value="DNA-binding pseudobarrel domain"/>
    <property type="match status" value="1"/>
</dbReference>
<organism evidence="7 8">
    <name type="scientific">Rosa chinensis</name>
    <name type="common">China rose</name>
    <dbReference type="NCBI Taxonomy" id="74649"/>
    <lineage>
        <taxon>Eukaryota</taxon>
        <taxon>Viridiplantae</taxon>
        <taxon>Streptophyta</taxon>
        <taxon>Embryophyta</taxon>
        <taxon>Tracheophyta</taxon>
        <taxon>Spermatophyta</taxon>
        <taxon>Magnoliopsida</taxon>
        <taxon>eudicotyledons</taxon>
        <taxon>Gunneridae</taxon>
        <taxon>Pentapetalae</taxon>
        <taxon>rosids</taxon>
        <taxon>fabids</taxon>
        <taxon>Rosales</taxon>
        <taxon>Rosaceae</taxon>
        <taxon>Rosoideae</taxon>
        <taxon>Rosoideae incertae sedis</taxon>
        <taxon>Rosa</taxon>
    </lineage>
</organism>